<dbReference type="InterPro" id="IPR023803">
    <property type="entry name" value="Ribosomal_bS16_dom_sf"/>
</dbReference>
<name>A0A6J4KUC4_9ACTN</name>
<evidence type="ECO:0000256" key="1">
    <source>
        <dbReference type="ARBA" id="ARBA00022980"/>
    </source>
</evidence>
<dbReference type="GO" id="GO:0005737">
    <property type="term" value="C:cytoplasm"/>
    <property type="evidence" value="ECO:0007669"/>
    <property type="project" value="UniProtKB-ARBA"/>
</dbReference>
<reference evidence="5" key="1">
    <citation type="submission" date="2020-02" db="EMBL/GenBank/DDBJ databases">
        <authorList>
            <person name="Meier V. D."/>
        </authorList>
    </citation>
    <scope>NUCLEOTIDE SEQUENCE</scope>
    <source>
        <strain evidence="5">AVDCRST_MAG07</strain>
    </source>
</reference>
<accession>A0A6J4KUC4</accession>
<dbReference type="Gene3D" id="3.30.1320.10">
    <property type="match status" value="1"/>
</dbReference>
<dbReference type="HAMAP" id="MF_00385">
    <property type="entry name" value="Ribosomal_bS16"/>
    <property type="match status" value="1"/>
</dbReference>
<dbReference type="GO" id="GO:0003735">
    <property type="term" value="F:structural constituent of ribosome"/>
    <property type="evidence" value="ECO:0007669"/>
    <property type="project" value="InterPro"/>
</dbReference>
<organism evidence="5">
    <name type="scientific">uncultured Frankineae bacterium</name>
    <dbReference type="NCBI Taxonomy" id="437475"/>
    <lineage>
        <taxon>Bacteria</taxon>
        <taxon>Bacillati</taxon>
        <taxon>Actinomycetota</taxon>
        <taxon>Actinomycetes</taxon>
        <taxon>Frankiales</taxon>
        <taxon>environmental samples</taxon>
    </lineage>
</organism>
<feature type="compositionally biased region" description="Low complexity" evidence="4">
    <location>
        <begin position="157"/>
        <end position="223"/>
    </location>
</feature>
<sequence length="229" mass="22935">MAVKIKLMRLGKMRAPYYRIVVADARTKREGRVIETIGKYHPKENPSFIEVDGDRAAYWLGVGAQPTEPVAAILKVTGDWQRFKGLPAPAPMLVAEPKVDKKVAFEAAARQSIEGGGGAATTPRKKAAPKATASSTEVDDDTAPAGHAAPPADQPSTATPGTTATPDTADGTGHSATDGPQQSTPAGAAPSAPEAGTGSPQEAGGAADASAAALAADAASSGGPTSDGA</sequence>
<evidence type="ECO:0000256" key="3">
    <source>
        <dbReference type="HAMAP-Rule" id="MF_00385"/>
    </source>
</evidence>
<dbReference type="NCBIfam" id="NF011093">
    <property type="entry name" value="PRK14520.1"/>
    <property type="match status" value="1"/>
</dbReference>
<dbReference type="NCBIfam" id="TIGR00002">
    <property type="entry name" value="S16"/>
    <property type="match status" value="1"/>
</dbReference>
<dbReference type="PANTHER" id="PTHR12919:SF20">
    <property type="entry name" value="SMALL RIBOSOMAL SUBUNIT PROTEIN BS16M"/>
    <property type="match status" value="1"/>
</dbReference>
<gene>
    <name evidence="3" type="primary">rpsP</name>
    <name evidence="5" type="ORF">AVDCRST_MAG07-804</name>
</gene>
<dbReference type="AlphaFoldDB" id="A0A6J4KUC4"/>
<protein>
    <recommendedName>
        <fullName evidence="3">Small ribosomal subunit protein bS16</fullName>
    </recommendedName>
</protein>
<feature type="region of interest" description="Disordered" evidence="4">
    <location>
        <begin position="112"/>
        <end position="229"/>
    </location>
</feature>
<dbReference type="SUPFAM" id="SSF54565">
    <property type="entry name" value="Ribosomal protein S16"/>
    <property type="match status" value="1"/>
</dbReference>
<dbReference type="InterPro" id="IPR000307">
    <property type="entry name" value="Ribosomal_bS16"/>
</dbReference>
<dbReference type="GO" id="GO:0015935">
    <property type="term" value="C:small ribosomal subunit"/>
    <property type="evidence" value="ECO:0007669"/>
    <property type="project" value="TreeGrafter"/>
</dbReference>
<proteinExistence type="inferred from homology"/>
<dbReference type="PANTHER" id="PTHR12919">
    <property type="entry name" value="30S RIBOSOMAL PROTEIN S16"/>
    <property type="match status" value="1"/>
</dbReference>
<comment type="similarity">
    <text evidence="3">Belongs to the bacterial ribosomal protein bS16 family.</text>
</comment>
<dbReference type="GO" id="GO:0006412">
    <property type="term" value="P:translation"/>
    <property type="evidence" value="ECO:0007669"/>
    <property type="project" value="UniProtKB-UniRule"/>
</dbReference>
<evidence type="ECO:0000256" key="4">
    <source>
        <dbReference type="SAM" id="MobiDB-lite"/>
    </source>
</evidence>
<dbReference type="Pfam" id="PF00886">
    <property type="entry name" value="Ribosomal_S16"/>
    <property type="match status" value="1"/>
</dbReference>
<evidence type="ECO:0000313" key="5">
    <source>
        <dbReference type="EMBL" id="CAA9314526.1"/>
    </source>
</evidence>
<evidence type="ECO:0000256" key="2">
    <source>
        <dbReference type="ARBA" id="ARBA00023274"/>
    </source>
</evidence>
<dbReference type="EMBL" id="CADCUB010000044">
    <property type="protein sequence ID" value="CAA9314526.1"/>
    <property type="molecule type" value="Genomic_DNA"/>
</dbReference>
<keyword evidence="1 3" id="KW-0689">Ribosomal protein</keyword>
<keyword evidence="2 3" id="KW-0687">Ribonucleoprotein</keyword>